<reference evidence="1 2" key="1">
    <citation type="journal article" date="2017" name="Genome Announc.">
        <title>Draft Genome Sequence of Romboutsia maritimum sp. nov. Strain CCRI-22766(T), Isolated from Coastal Estuarine Mud.</title>
        <authorList>
            <person name="Maheux A.F."/>
            <person name="Boudreau D.K."/>
            <person name="Berube E."/>
            <person name="Boissinot M."/>
            <person name="Raymond F."/>
            <person name="Brodeur S."/>
            <person name="Corbeil J."/>
            <person name="Brightwell G."/>
            <person name="Broda D."/>
            <person name="Omar R.F."/>
            <person name="Bergeron M.G."/>
        </authorList>
    </citation>
    <scope>NUCLEOTIDE SEQUENCE [LARGE SCALE GENOMIC DNA]</scope>
    <source>
        <strain evidence="1 2">CCRI-22766</strain>
    </source>
</reference>
<name>A0A371IVU2_9FIRM</name>
<evidence type="ECO:0000313" key="1">
    <source>
        <dbReference type="EMBL" id="RDY24602.1"/>
    </source>
</evidence>
<accession>A0A371IVU2</accession>
<dbReference type="Proteomes" id="UP000243494">
    <property type="component" value="Unassembled WGS sequence"/>
</dbReference>
<gene>
    <name evidence="1" type="ORF">CHF27_002880</name>
</gene>
<dbReference type="RefSeq" id="WP_095405988.1">
    <property type="nucleotide sequence ID" value="NZ_NOJZ02000002.1"/>
</dbReference>
<comment type="caution">
    <text evidence="1">The sequence shown here is derived from an EMBL/GenBank/DDBJ whole genome shotgun (WGS) entry which is preliminary data.</text>
</comment>
<organism evidence="1 2">
    <name type="scientific">Romboutsia maritimum</name>
    <dbReference type="NCBI Taxonomy" id="2020948"/>
    <lineage>
        <taxon>Bacteria</taxon>
        <taxon>Bacillati</taxon>
        <taxon>Bacillota</taxon>
        <taxon>Clostridia</taxon>
        <taxon>Peptostreptococcales</taxon>
        <taxon>Peptostreptococcaceae</taxon>
        <taxon>Romboutsia</taxon>
    </lineage>
</organism>
<evidence type="ECO:0000313" key="2">
    <source>
        <dbReference type="Proteomes" id="UP000243494"/>
    </source>
</evidence>
<dbReference type="EMBL" id="NOJZ02000002">
    <property type="protein sequence ID" value="RDY24602.1"/>
    <property type="molecule type" value="Genomic_DNA"/>
</dbReference>
<dbReference type="AlphaFoldDB" id="A0A371IVU2"/>
<keyword evidence="2" id="KW-1185">Reference proteome</keyword>
<sequence>MKYLKTMILSIVLGLAVGCEIYNTSESLEESDVSVKDSVNVVEEKSKEISEDEAISIAKEYFLKNGIQCESKVIEVDHVEEDDYIIHIYEIVGKGEEYEHSATLGWFKVNKYTGNISNNN</sequence>
<proteinExistence type="predicted"/>
<dbReference type="PROSITE" id="PS51257">
    <property type="entry name" value="PROKAR_LIPOPROTEIN"/>
    <property type="match status" value="1"/>
</dbReference>
<protein>
    <recommendedName>
        <fullName evidence="3">PepSY domain-containing protein</fullName>
    </recommendedName>
</protein>
<evidence type="ECO:0008006" key="3">
    <source>
        <dbReference type="Google" id="ProtNLM"/>
    </source>
</evidence>